<keyword evidence="2" id="KW-0676">Redox-active center</keyword>
<evidence type="ECO:0000256" key="3">
    <source>
        <dbReference type="SAM" id="SignalP"/>
    </source>
</evidence>
<sequence length="107" mass="12094">MLLIMAILASLNPFEFLGVQTPSFYQWACDNKFYSCLMTFFVSNAVESQLVSTGAFEIFLNDVPLWSKLQTGRIPQPPELFQIIESQLKLSFSNEQLSPPMDPPIVS</sequence>
<gene>
    <name evidence="4" type="ORF">QYM36_005111</name>
</gene>
<evidence type="ECO:0000256" key="2">
    <source>
        <dbReference type="ARBA" id="ARBA00023284"/>
    </source>
</evidence>
<dbReference type="Gene3D" id="3.40.30.10">
    <property type="entry name" value="Glutaredoxin"/>
    <property type="match status" value="1"/>
</dbReference>
<dbReference type="PANTHER" id="PTHR13544:SF0">
    <property type="entry name" value="THIOREDOXIN REDUCTASE-LIKE SELENOPROTEIN T"/>
    <property type="match status" value="1"/>
</dbReference>
<evidence type="ECO:0000313" key="4">
    <source>
        <dbReference type="EMBL" id="KAK2719517.1"/>
    </source>
</evidence>
<dbReference type="InterPro" id="IPR036249">
    <property type="entry name" value="Thioredoxin-like_sf"/>
</dbReference>
<dbReference type="Proteomes" id="UP001187531">
    <property type="component" value="Unassembled WGS sequence"/>
</dbReference>
<keyword evidence="5" id="KW-1185">Reference proteome</keyword>
<evidence type="ECO:0000313" key="5">
    <source>
        <dbReference type="Proteomes" id="UP001187531"/>
    </source>
</evidence>
<keyword evidence="1 3" id="KW-0732">Signal</keyword>
<dbReference type="PANTHER" id="PTHR13544">
    <property type="entry name" value="SELENOPROTEIN T"/>
    <property type="match status" value="1"/>
</dbReference>
<dbReference type="InterPro" id="IPR019389">
    <property type="entry name" value="Selenoprotein_T"/>
</dbReference>
<dbReference type="EMBL" id="JAVRJZ010000008">
    <property type="protein sequence ID" value="KAK2719517.1"/>
    <property type="molecule type" value="Genomic_DNA"/>
</dbReference>
<evidence type="ECO:0008006" key="6">
    <source>
        <dbReference type="Google" id="ProtNLM"/>
    </source>
</evidence>
<organism evidence="4 5">
    <name type="scientific">Artemia franciscana</name>
    <name type="common">Brine shrimp</name>
    <name type="synonym">Artemia sanfranciscana</name>
    <dbReference type="NCBI Taxonomy" id="6661"/>
    <lineage>
        <taxon>Eukaryota</taxon>
        <taxon>Metazoa</taxon>
        <taxon>Ecdysozoa</taxon>
        <taxon>Arthropoda</taxon>
        <taxon>Crustacea</taxon>
        <taxon>Branchiopoda</taxon>
        <taxon>Anostraca</taxon>
        <taxon>Artemiidae</taxon>
        <taxon>Artemia</taxon>
    </lineage>
</organism>
<evidence type="ECO:0000256" key="1">
    <source>
        <dbReference type="ARBA" id="ARBA00022729"/>
    </source>
</evidence>
<comment type="caution">
    <text evidence="4">The sequence shown here is derived from an EMBL/GenBank/DDBJ whole genome shotgun (WGS) entry which is preliminary data.</text>
</comment>
<dbReference type="Pfam" id="PF10262">
    <property type="entry name" value="Rdx"/>
    <property type="match status" value="1"/>
</dbReference>
<dbReference type="GO" id="GO:0045454">
    <property type="term" value="P:cell redox homeostasis"/>
    <property type="evidence" value="ECO:0007669"/>
    <property type="project" value="TreeGrafter"/>
</dbReference>
<feature type="signal peptide" evidence="3">
    <location>
        <begin position="1"/>
        <end position="18"/>
    </location>
</feature>
<dbReference type="GO" id="GO:0004791">
    <property type="term" value="F:thioredoxin-disulfide reductase (NADPH) activity"/>
    <property type="evidence" value="ECO:0007669"/>
    <property type="project" value="TreeGrafter"/>
</dbReference>
<accession>A0AA88L784</accession>
<dbReference type="NCBIfam" id="TIGR02174">
    <property type="entry name" value="CXXU_selWTH"/>
    <property type="match status" value="1"/>
</dbReference>
<dbReference type="AlphaFoldDB" id="A0AA88L784"/>
<reference evidence="4" key="1">
    <citation type="submission" date="2023-07" db="EMBL/GenBank/DDBJ databases">
        <title>Chromosome-level genome assembly of Artemia franciscana.</title>
        <authorList>
            <person name="Jo E."/>
        </authorList>
    </citation>
    <scope>NUCLEOTIDE SEQUENCE</scope>
    <source>
        <tissue evidence="4">Whole body</tissue>
    </source>
</reference>
<feature type="chain" id="PRO_5041689980" description="Selenoprotein T" evidence="3">
    <location>
        <begin position="19"/>
        <end position="107"/>
    </location>
</feature>
<protein>
    <recommendedName>
        <fullName evidence="6">Selenoprotein T</fullName>
    </recommendedName>
</protein>
<name>A0AA88L784_ARTSF</name>
<dbReference type="InterPro" id="IPR011893">
    <property type="entry name" value="Selenoprotein_Rdx-typ"/>
</dbReference>
<proteinExistence type="predicted"/>
<dbReference type="SUPFAM" id="SSF52833">
    <property type="entry name" value="Thioredoxin-like"/>
    <property type="match status" value="1"/>
</dbReference>
<dbReference type="GO" id="GO:0005789">
    <property type="term" value="C:endoplasmic reticulum membrane"/>
    <property type="evidence" value="ECO:0007669"/>
    <property type="project" value="TreeGrafter"/>
</dbReference>